<sequence length="246" mass="27355">MVFQKGHITAVVGESGSGKTTLLSLLQNIYPLQSGRISIGDLDIKYITSESIRTLVSVVPQQVDLFAGSVIENIAVGVYEPDMRKVLSICKQIGILDFVESLPNGFDTYLGENGVNLSGGQRQRLAIARALYKEPEILILDEATAALDSFSEKNIQQVIHELRGQGKTIILIAHRLSTVMSADKIFVMNKGEIMEDGTHEELLKRKGAYYQMWEQQFPMISNLMPKPKQAPRKKGIVQRPKVSKKL</sequence>
<feature type="domain" description="ABC transporter" evidence="4">
    <location>
        <begin position="2"/>
        <end position="215"/>
    </location>
</feature>
<dbReference type="PROSITE" id="PS50893">
    <property type="entry name" value="ABC_TRANSPORTER_2"/>
    <property type="match status" value="1"/>
</dbReference>
<dbReference type="Gene3D" id="3.40.50.300">
    <property type="entry name" value="P-loop containing nucleotide triphosphate hydrolases"/>
    <property type="match status" value="1"/>
</dbReference>
<dbReference type="SMART" id="SM00382">
    <property type="entry name" value="AAA"/>
    <property type="match status" value="1"/>
</dbReference>
<dbReference type="SUPFAM" id="SSF52540">
    <property type="entry name" value="P-loop containing nucleoside triphosphate hydrolases"/>
    <property type="match status" value="1"/>
</dbReference>
<dbReference type="InterPro" id="IPR003593">
    <property type="entry name" value="AAA+_ATPase"/>
</dbReference>
<dbReference type="Pfam" id="PF00005">
    <property type="entry name" value="ABC_tran"/>
    <property type="match status" value="1"/>
</dbReference>
<keyword evidence="2 5" id="KW-0067">ATP-binding</keyword>
<dbReference type="RefSeq" id="WP_240833263.1">
    <property type="nucleotide sequence ID" value="NZ_JAKWBL010000004.1"/>
</dbReference>
<dbReference type="PROSITE" id="PS00211">
    <property type="entry name" value="ABC_TRANSPORTER_1"/>
    <property type="match status" value="1"/>
</dbReference>
<evidence type="ECO:0000259" key="4">
    <source>
        <dbReference type="PROSITE" id="PS50893"/>
    </source>
</evidence>
<dbReference type="EMBL" id="JAKWBL010000004">
    <property type="protein sequence ID" value="MCH5600843.1"/>
    <property type="molecule type" value="Genomic_DNA"/>
</dbReference>
<dbReference type="InterPro" id="IPR027417">
    <property type="entry name" value="P-loop_NTPase"/>
</dbReference>
<proteinExistence type="predicted"/>
<evidence type="ECO:0000256" key="2">
    <source>
        <dbReference type="ARBA" id="ARBA00022840"/>
    </source>
</evidence>
<protein>
    <submittedName>
        <fullName evidence="5">ATP-binding cassette domain-containing protein</fullName>
    </submittedName>
</protein>
<dbReference type="Proteomes" id="UP001202248">
    <property type="component" value="Unassembled WGS sequence"/>
</dbReference>
<keyword evidence="6" id="KW-1185">Reference proteome</keyword>
<feature type="compositionally biased region" description="Basic residues" evidence="3">
    <location>
        <begin position="229"/>
        <end position="246"/>
    </location>
</feature>
<accession>A0ABS9SR14</accession>
<evidence type="ECO:0000313" key="5">
    <source>
        <dbReference type="EMBL" id="MCH5600843.1"/>
    </source>
</evidence>
<dbReference type="PANTHER" id="PTHR24221:SF654">
    <property type="entry name" value="ATP-BINDING CASSETTE SUB-FAMILY B MEMBER 6"/>
    <property type="match status" value="1"/>
</dbReference>
<dbReference type="InterPro" id="IPR017871">
    <property type="entry name" value="ABC_transporter-like_CS"/>
</dbReference>
<evidence type="ECO:0000313" key="6">
    <source>
        <dbReference type="Proteomes" id="UP001202248"/>
    </source>
</evidence>
<keyword evidence="1" id="KW-0547">Nucleotide-binding</keyword>
<dbReference type="InterPro" id="IPR039421">
    <property type="entry name" value="Type_1_exporter"/>
</dbReference>
<dbReference type="InterPro" id="IPR003439">
    <property type="entry name" value="ABC_transporter-like_ATP-bd"/>
</dbReference>
<reference evidence="5 6" key="1">
    <citation type="submission" date="2022-02" db="EMBL/GenBank/DDBJ databases">
        <authorList>
            <person name="Min J."/>
        </authorList>
    </citation>
    <scope>NUCLEOTIDE SEQUENCE [LARGE SCALE GENOMIC DNA]</scope>
    <source>
        <strain evidence="5 6">GR10-1</strain>
    </source>
</reference>
<comment type="caution">
    <text evidence="5">The sequence shown here is derived from an EMBL/GenBank/DDBJ whole genome shotgun (WGS) entry which is preliminary data.</text>
</comment>
<organism evidence="5 6">
    <name type="scientific">Niabella ginsengisoli</name>
    <dbReference type="NCBI Taxonomy" id="522298"/>
    <lineage>
        <taxon>Bacteria</taxon>
        <taxon>Pseudomonadati</taxon>
        <taxon>Bacteroidota</taxon>
        <taxon>Chitinophagia</taxon>
        <taxon>Chitinophagales</taxon>
        <taxon>Chitinophagaceae</taxon>
        <taxon>Niabella</taxon>
    </lineage>
</organism>
<evidence type="ECO:0000256" key="1">
    <source>
        <dbReference type="ARBA" id="ARBA00022741"/>
    </source>
</evidence>
<dbReference type="PANTHER" id="PTHR24221">
    <property type="entry name" value="ATP-BINDING CASSETTE SUB-FAMILY B"/>
    <property type="match status" value="1"/>
</dbReference>
<dbReference type="GO" id="GO:0005524">
    <property type="term" value="F:ATP binding"/>
    <property type="evidence" value="ECO:0007669"/>
    <property type="project" value="UniProtKB-KW"/>
</dbReference>
<gene>
    <name evidence="5" type="ORF">MKP09_24480</name>
</gene>
<evidence type="ECO:0000256" key="3">
    <source>
        <dbReference type="SAM" id="MobiDB-lite"/>
    </source>
</evidence>
<name>A0ABS9SR14_9BACT</name>
<feature type="region of interest" description="Disordered" evidence="3">
    <location>
        <begin position="224"/>
        <end position="246"/>
    </location>
</feature>